<dbReference type="PROSITE" id="PS51819">
    <property type="entry name" value="VOC"/>
    <property type="match status" value="1"/>
</dbReference>
<reference evidence="1" key="1">
    <citation type="submission" date="2015-05" db="EMBL/GenBank/DDBJ databases">
        <title>The complete genome of Altererythrobacter atlanticus strain 26DY36.</title>
        <authorList>
            <person name="Wu Y.-H."/>
            <person name="Cheng H."/>
            <person name="Wu X.-W."/>
        </authorList>
    </citation>
    <scope>NUCLEOTIDE SEQUENCE [LARGE SCALE GENOMIC DNA]</scope>
    <source>
        <strain evidence="1">26DY36</strain>
    </source>
</reference>
<dbReference type="SUPFAM" id="SSF54593">
    <property type="entry name" value="Glyoxalase/Bleomycin resistance protein/Dihydroxybiphenyl dioxygenase"/>
    <property type="match status" value="1"/>
</dbReference>
<proteinExistence type="predicted"/>
<keyword evidence="2" id="KW-1185">Reference proteome</keyword>
<evidence type="ECO:0000313" key="1">
    <source>
        <dbReference type="EMBL" id="AKH43809.1"/>
    </source>
</evidence>
<dbReference type="AlphaFoldDB" id="A0A0F7KVR8"/>
<dbReference type="PANTHER" id="PTHR35006">
    <property type="entry name" value="GLYOXALASE FAMILY PROTEIN (AFU_ORTHOLOGUE AFUA_5G14830)"/>
    <property type="match status" value="1"/>
</dbReference>
<dbReference type="InterPro" id="IPR037523">
    <property type="entry name" value="VOC_core"/>
</dbReference>
<dbReference type="STRING" id="1267766.WYH_02780"/>
<dbReference type="Proteomes" id="UP000034392">
    <property type="component" value="Chromosome"/>
</dbReference>
<dbReference type="PATRIC" id="fig|1267766.3.peg.2816"/>
<evidence type="ECO:0000313" key="2">
    <source>
        <dbReference type="Proteomes" id="UP000034392"/>
    </source>
</evidence>
<dbReference type="InterPro" id="IPR029068">
    <property type="entry name" value="Glyas_Bleomycin-R_OHBP_Dase"/>
</dbReference>
<dbReference type="RefSeq" id="WP_244877927.1">
    <property type="nucleotide sequence ID" value="NZ_CP011452.2"/>
</dbReference>
<gene>
    <name evidence="1" type="ORF">WYH_02780</name>
</gene>
<dbReference type="PANTHER" id="PTHR35006:SF1">
    <property type="entry name" value="BLL2941 PROTEIN"/>
    <property type="match status" value="1"/>
</dbReference>
<protein>
    <submittedName>
        <fullName evidence="1">Glyoxalase-like domain protein</fullName>
    </submittedName>
</protein>
<dbReference type="Gene3D" id="3.10.180.10">
    <property type="entry name" value="2,3-Dihydroxybiphenyl 1,2-Dioxygenase, domain 1"/>
    <property type="match status" value="1"/>
</dbReference>
<name>A0A0F7KVR8_9SPHN</name>
<accession>A0A0F7KVR8</accession>
<dbReference type="EMBL" id="CP011452">
    <property type="protein sequence ID" value="AKH43809.1"/>
    <property type="molecule type" value="Genomic_DNA"/>
</dbReference>
<dbReference type="KEGG" id="aay:WYH_02780"/>
<sequence length="141" mass="15062">MAGRAVCRGAPAIFRHVFFGADDPEQARIFYDATFGALDIGPGTPDAKGRYVYRHGNALFVIGRPIDGQPATHANGGTLGLFAPSQDALMAWYAAGLDNGGLPCEGEPTHRISPATGREIWIAYLRDPTGNELCAVYEVPE</sequence>
<organism evidence="1 2">
    <name type="scientific">Croceibacterium atlanticum</name>
    <dbReference type="NCBI Taxonomy" id="1267766"/>
    <lineage>
        <taxon>Bacteria</taxon>
        <taxon>Pseudomonadati</taxon>
        <taxon>Pseudomonadota</taxon>
        <taxon>Alphaproteobacteria</taxon>
        <taxon>Sphingomonadales</taxon>
        <taxon>Erythrobacteraceae</taxon>
        <taxon>Croceibacterium</taxon>
    </lineage>
</organism>